<evidence type="ECO:0000313" key="10">
    <source>
        <dbReference type="Proteomes" id="UP000094112"/>
    </source>
</evidence>
<feature type="transmembrane region" description="Helical" evidence="7">
    <location>
        <begin position="374"/>
        <end position="394"/>
    </location>
</feature>
<dbReference type="PROSITE" id="PS50850">
    <property type="entry name" value="MFS"/>
    <property type="match status" value="1"/>
</dbReference>
<keyword evidence="3 7" id="KW-0812">Transmembrane</keyword>
<dbReference type="InterPro" id="IPR036259">
    <property type="entry name" value="MFS_trans_sf"/>
</dbReference>
<keyword evidence="2" id="KW-0813">Transport</keyword>
<evidence type="ECO:0000256" key="5">
    <source>
        <dbReference type="ARBA" id="ARBA00023136"/>
    </source>
</evidence>
<evidence type="ECO:0000256" key="2">
    <source>
        <dbReference type="ARBA" id="ARBA00022448"/>
    </source>
</evidence>
<dbReference type="STRING" id="683960.A0A1E3P4D8"/>
<evidence type="ECO:0000256" key="6">
    <source>
        <dbReference type="SAM" id="MobiDB-lite"/>
    </source>
</evidence>
<dbReference type="EMBL" id="KV454210">
    <property type="protein sequence ID" value="ODQ60064.1"/>
    <property type="molecule type" value="Genomic_DNA"/>
</dbReference>
<reference evidence="9 10" key="1">
    <citation type="journal article" date="2016" name="Proc. Natl. Acad. Sci. U.S.A.">
        <title>Comparative genomics of biotechnologically important yeasts.</title>
        <authorList>
            <person name="Riley R."/>
            <person name="Haridas S."/>
            <person name="Wolfe K.H."/>
            <person name="Lopes M.R."/>
            <person name="Hittinger C.T."/>
            <person name="Goeker M."/>
            <person name="Salamov A.A."/>
            <person name="Wisecaver J.H."/>
            <person name="Long T.M."/>
            <person name="Calvey C.H."/>
            <person name="Aerts A.L."/>
            <person name="Barry K.W."/>
            <person name="Choi C."/>
            <person name="Clum A."/>
            <person name="Coughlan A.Y."/>
            <person name="Deshpande S."/>
            <person name="Douglass A.P."/>
            <person name="Hanson S.J."/>
            <person name="Klenk H.-P."/>
            <person name="LaButti K.M."/>
            <person name="Lapidus A."/>
            <person name="Lindquist E.A."/>
            <person name="Lipzen A.M."/>
            <person name="Meier-Kolthoff J.P."/>
            <person name="Ohm R.A."/>
            <person name="Otillar R.P."/>
            <person name="Pangilinan J.L."/>
            <person name="Peng Y."/>
            <person name="Rokas A."/>
            <person name="Rosa C.A."/>
            <person name="Scheuner C."/>
            <person name="Sibirny A.A."/>
            <person name="Slot J.C."/>
            <person name="Stielow J.B."/>
            <person name="Sun H."/>
            <person name="Kurtzman C.P."/>
            <person name="Blackwell M."/>
            <person name="Grigoriev I.V."/>
            <person name="Jeffries T.W."/>
        </authorList>
    </citation>
    <scope>NUCLEOTIDE SEQUENCE [LARGE SCALE GENOMIC DNA]</scope>
    <source>
        <strain evidence="10">ATCC 58044 / CBS 1984 / NCYC 433 / NRRL Y-366-8</strain>
    </source>
</reference>
<feature type="domain" description="Major facilitator superfamily (MFS) profile" evidence="8">
    <location>
        <begin position="26"/>
        <end position="538"/>
    </location>
</feature>
<gene>
    <name evidence="9" type="ORF">WICANDRAFT_62633</name>
</gene>
<accession>A0A1E3P4D8</accession>
<dbReference type="SUPFAM" id="SSF103473">
    <property type="entry name" value="MFS general substrate transporter"/>
    <property type="match status" value="1"/>
</dbReference>
<dbReference type="GO" id="GO:0022857">
    <property type="term" value="F:transmembrane transporter activity"/>
    <property type="evidence" value="ECO:0007669"/>
    <property type="project" value="InterPro"/>
</dbReference>
<feature type="transmembrane region" description="Helical" evidence="7">
    <location>
        <begin position="25"/>
        <end position="49"/>
    </location>
</feature>
<protein>
    <recommendedName>
        <fullName evidence="8">Major facilitator superfamily (MFS) profile domain-containing protein</fullName>
    </recommendedName>
</protein>
<feature type="compositionally biased region" description="Polar residues" evidence="6">
    <location>
        <begin position="549"/>
        <end position="565"/>
    </location>
</feature>
<proteinExistence type="predicted"/>
<feature type="transmembrane region" description="Helical" evidence="7">
    <location>
        <begin position="218"/>
        <end position="238"/>
    </location>
</feature>
<dbReference type="Proteomes" id="UP000094112">
    <property type="component" value="Unassembled WGS sequence"/>
</dbReference>
<dbReference type="InterPro" id="IPR011701">
    <property type="entry name" value="MFS"/>
</dbReference>
<keyword evidence="10" id="KW-1185">Reference proteome</keyword>
<feature type="transmembrane region" description="Helical" evidence="7">
    <location>
        <begin position="151"/>
        <end position="173"/>
    </location>
</feature>
<evidence type="ECO:0000256" key="3">
    <source>
        <dbReference type="ARBA" id="ARBA00022692"/>
    </source>
</evidence>
<evidence type="ECO:0000313" key="9">
    <source>
        <dbReference type="EMBL" id="ODQ60064.1"/>
    </source>
</evidence>
<comment type="subcellular location">
    <subcellularLocation>
        <location evidence="1">Membrane</location>
        <topology evidence="1">Multi-pass membrane protein</topology>
    </subcellularLocation>
</comment>
<keyword evidence="5 7" id="KW-0472">Membrane</keyword>
<name>A0A1E3P4D8_WICAA</name>
<organism evidence="9 10">
    <name type="scientific">Wickerhamomyces anomalus (strain ATCC 58044 / CBS 1984 / NCYC 433 / NRRL Y-366-8)</name>
    <name type="common">Yeast</name>
    <name type="synonym">Hansenula anomala</name>
    <dbReference type="NCBI Taxonomy" id="683960"/>
    <lineage>
        <taxon>Eukaryota</taxon>
        <taxon>Fungi</taxon>
        <taxon>Dikarya</taxon>
        <taxon>Ascomycota</taxon>
        <taxon>Saccharomycotina</taxon>
        <taxon>Saccharomycetes</taxon>
        <taxon>Phaffomycetales</taxon>
        <taxon>Wickerhamomycetaceae</taxon>
        <taxon>Wickerhamomyces</taxon>
    </lineage>
</organism>
<dbReference type="GO" id="GO:0016020">
    <property type="term" value="C:membrane"/>
    <property type="evidence" value="ECO:0007669"/>
    <property type="project" value="UniProtKB-SubCell"/>
</dbReference>
<dbReference type="OrthoDB" id="3979490at2759"/>
<feature type="transmembrane region" description="Helical" evidence="7">
    <location>
        <begin position="92"/>
        <end position="111"/>
    </location>
</feature>
<dbReference type="Gene3D" id="1.20.1720.10">
    <property type="entry name" value="Multidrug resistance protein D"/>
    <property type="match status" value="1"/>
</dbReference>
<keyword evidence="4 7" id="KW-1133">Transmembrane helix</keyword>
<dbReference type="PANTHER" id="PTHR42718">
    <property type="entry name" value="MAJOR FACILITATOR SUPERFAMILY MULTIDRUG TRANSPORTER MFSC"/>
    <property type="match status" value="1"/>
</dbReference>
<feature type="region of interest" description="Disordered" evidence="6">
    <location>
        <begin position="543"/>
        <end position="565"/>
    </location>
</feature>
<evidence type="ECO:0000259" key="8">
    <source>
        <dbReference type="PROSITE" id="PS50850"/>
    </source>
</evidence>
<dbReference type="InterPro" id="IPR020846">
    <property type="entry name" value="MFS_dom"/>
</dbReference>
<dbReference type="PANTHER" id="PTHR42718:SF9">
    <property type="entry name" value="MAJOR FACILITATOR SUPERFAMILY MULTIDRUG TRANSPORTER MFSC"/>
    <property type="match status" value="1"/>
</dbReference>
<sequence>MGFSITETLSKGRNVVPMEKRNKTLAYSLVLIATCLDNLNVAGTMTSVFSVAERFDASTTTVSWVFSSYALTLGAFIIIAGKLADVWGPHNVFLVGLFFTSLFALISAVIVDQIIVLIVFRALQGVFAASLIPSAFSLTGNYFKGDALLKALAWFIMSLTVVFGIGVILGGAFSVSSVGYKGLYYFTFAVGMACFIALYFIIIPIEKTEGHQNLKIENLDYGGSAFLVIGLLLINLGLTEGGESWHKASSYVPLVVGVLVFFGVVIFEMWYIQGFKDKVNSQINNIEGNTTHFGNEQIKENQDDVCNGSIKSTSEFSGTNDWRYKIELLFPREVIKIPNFFQYLFATFLFYINYIAVMSTVVQYSQYIELDSPIMAALKVLPLALGVTFAAVTYRQNLAQRVGTKFIICCTPILVLTMSVWISRLDFRVKNSYWKYECIGQFIFGFGTNIYFQVYWSDIITGTPLHLQGVVSGILQTAGQIGLCFGNTIIAALAGELKYTRDYDTRVELHHKFKKNFYLAYAGSAALFFVLLTVKGKKSVAAKDDVENQPKNQDLETNQDTSNAN</sequence>
<evidence type="ECO:0000256" key="1">
    <source>
        <dbReference type="ARBA" id="ARBA00004141"/>
    </source>
</evidence>
<feature type="transmembrane region" description="Helical" evidence="7">
    <location>
        <begin position="117"/>
        <end position="139"/>
    </location>
</feature>
<feature type="transmembrane region" description="Helical" evidence="7">
    <location>
        <begin position="250"/>
        <end position="272"/>
    </location>
</feature>
<dbReference type="Pfam" id="PF07690">
    <property type="entry name" value="MFS_1"/>
    <property type="match status" value="1"/>
</dbReference>
<feature type="transmembrane region" description="Helical" evidence="7">
    <location>
        <begin position="61"/>
        <end position="80"/>
    </location>
</feature>
<dbReference type="GeneID" id="30200654"/>
<dbReference type="AlphaFoldDB" id="A0A1E3P4D8"/>
<evidence type="ECO:0000256" key="7">
    <source>
        <dbReference type="SAM" id="Phobius"/>
    </source>
</evidence>
<dbReference type="Gene3D" id="1.20.1250.20">
    <property type="entry name" value="MFS general substrate transporter like domains"/>
    <property type="match status" value="1"/>
</dbReference>
<dbReference type="RefSeq" id="XP_019039271.1">
    <property type="nucleotide sequence ID" value="XM_019183408.1"/>
</dbReference>
<feature type="transmembrane region" description="Helical" evidence="7">
    <location>
        <begin position="406"/>
        <end position="423"/>
    </location>
</feature>
<feature type="transmembrane region" description="Helical" evidence="7">
    <location>
        <begin position="185"/>
        <end position="206"/>
    </location>
</feature>
<evidence type="ECO:0000256" key="4">
    <source>
        <dbReference type="ARBA" id="ARBA00022989"/>
    </source>
</evidence>
<feature type="transmembrane region" description="Helical" evidence="7">
    <location>
        <begin position="340"/>
        <end position="362"/>
    </location>
</feature>
<feature type="transmembrane region" description="Helical" evidence="7">
    <location>
        <begin position="517"/>
        <end position="534"/>
    </location>
</feature>